<dbReference type="Gene3D" id="1.10.3730.20">
    <property type="match status" value="1"/>
</dbReference>
<gene>
    <name evidence="2" type="ORF">AB0T83_02405</name>
</gene>
<sequence length="111" mass="11510">MQIVIGYGSALLCALVVIFGDTLIKLAADQGQPLHAPAGLAGLSLYVLSGMFWFVAVQQISLGQAGVAFAMFSLLALCAIGVMVFDEPVAWREIAGIGCALAALLLMVRVA</sequence>
<keyword evidence="3" id="KW-1185">Reference proteome</keyword>
<reference evidence="2 3" key="1">
    <citation type="submission" date="2024-07" db="EMBL/GenBank/DDBJ databases">
        <authorList>
            <person name="Kang M."/>
        </authorList>
    </citation>
    <scope>NUCLEOTIDE SEQUENCE [LARGE SCALE GENOMIC DNA]</scope>
    <source>
        <strain evidence="2 3">DFM31</strain>
    </source>
</reference>
<name>A0ABV3L3J0_9RHOB</name>
<organism evidence="2 3">
    <name type="scientific">Meridianimarinicoccus marinus</name>
    <dbReference type="NCBI Taxonomy" id="3231483"/>
    <lineage>
        <taxon>Bacteria</taxon>
        <taxon>Pseudomonadati</taxon>
        <taxon>Pseudomonadota</taxon>
        <taxon>Alphaproteobacteria</taxon>
        <taxon>Rhodobacterales</taxon>
        <taxon>Paracoccaceae</taxon>
        <taxon>Meridianimarinicoccus</taxon>
    </lineage>
</organism>
<feature type="transmembrane region" description="Helical" evidence="1">
    <location>
        <begin position="91"/>
        <end position="108"/>
    </location>
</feature>
<accession>A0ABV3L3J0</accession>
<evidence type="ECO:0000313" key="3">
    <source>
        <dbReference type="Proteomes" id="UP001553161"/>
    </source>
</evidence>
<keyword evidence="1" id="KW-0472">Membrane</keyword>
<feature type="transmembrane region" description="Helical" evidence="1">
    <location>
        <begin position="67"/>
        <end position="85"/>
    </location>
</feature>
<evidence type="ECO:0000256" key="1">
    <source>
        <dbReference type="SAM" id="Phobius"/>
    </source>
</evidence>
<dbReference type="Proteomes" id="UP001553161">
    <property type="component" value="Unassembled WGS sequence"/>
</dbReference>
<feature type="transmembrane region" description="Helical" evidence="1">
    <location>
        <begin position="36"/>
        <end position="55"/>
    </location>
</feature>
<proteinExistence type="predicted"/>
<evidence type="ECO:0000313" key="2">
    <source>
        <dbReference type="EMBL" id="MEV8465632.1"/>
    </source>
</evidence>
<dbReference type="InterPro" id="IPR037185">
    <property type="entry name" value="EmrE-like"/>
</dbReference>
<evidence type="ECO:0008006" key="4">
    <source>
        <dbReference type="Google" id="ProtNLM"/>
    </source>
</evidence>
<protein>
    <recommendedName>
        <fullName evidence="4">Transporter</fullName>
    </recommendedName>
</protein>
<dbReference type="RefSeq" id="WP_366191227.1">
    <property type="nucleotide sequence ID" value="NZ_JBFBVU010000002.1"/>
</dbReference>
<dbReference type="SUPFAM" id="SSF103481">
    <property type="entry name" value="Multidrug resistance efflux transporter EmrE"/>
    <property type="match status" value="1"/>
</dbReference>
<dbReference type="EMBL" id="JBFBVU010000002">
    <property type="protein sequence ID" value="MEV8465632.1"/>
    <property type="molecule type" value="Genomic_DNA"/>
</dbReference>
<comment type="caution">
    <text evidence="2">The sequence shown here is derived from an EMBL/GenBank/DDBJ whole genome shotgun (WGS) entry which is preliminary data.</text>
</comment>
<keyword evidence="1" id="KW-1133">Transmembrane helix</keyword>
<keyword evidence="1" id="KW-0812">Transmembrane</keyword>